<protein>
    <recommendedName>
        <fullName evidence="3">HEAT repeat domain-containing protein</fullName>
    </recommendedName>
</protein>
<accession>A0ABY2XGW0</accession>
<comment type="caution">
    <text evidence="1">The sequence shown here is derived from an EMBL/GenBank/DDBJ whole genome shotgun (WGS) entry which is preliminary data.</text>
</comment>
<evidence type="ECO:0008006" key="3">
    <source>
        <dbReference type="Google" id="ProtNLM"/>
    </source>
</evidence>
<sequence length="528" mass="59974">MSLYGIGCLRQKRGGGYDRVKFLSITGSEIEKKNAIHILNIACPSSLDVGGIADREKVLELWFSEKLGQQTFEEASSFIANNGTFKDVELLERVGSRLSIDRRSFIESAIVEIISRQSIDLALKRVVEKGVDTVTSDLVSRLFEKPESLTTETVNICLSAKPDKIRIGAAKILLERKELSQESAENLLSDSNHEIRLLAVEFLLKVGRDLDKSIVRKVLTIESPGPKYGLGTFSGKGPDSKFYERYEISRLSELNLLTLREKVMAAGVFCESELAAMFCGHRKQTKNEMRSYLKDGFKNFFYKALKRMKADGSVDDEGYGRIVTLEGFITNKFCTIALANLCLIGDKEDLCLIRKVLDEFRVDASESLLNYFSRFGEWEDVDRIKNMSYYVDGERFFSVKMNSASDEGKAFAIIEIGKKRIADIFRIDVGNSVMKFIIRQLPKSVISSLSDEVIIDELKRNDDEYRTIFALRCVISLPKRRLKDLLSLYVDHDGYRYYNSIHWLDLGCSLPSSVSKEIALRQLHRYNL</sequence>
<name>A0ABY2XGW0_9GAMM</name>
<dbReference type="EMBL" id="VCQT01000045">
    <property type="protein sequence ID" value="TMW10914.1"/>
    <property type="molecule type" value="Genomic_DNA"/>
</dbReference>
<proteinExistence type="predicted"/>
<dbReference type="RefSeq" id="WP_138773750.1">
    <property type="nucleotide sequence ID" value="NZ_JBHSSX010000029.1"/>
</dbReference>
<evidence type="ECO:0000313" key="2">
    <source>
        <dbReference type="Proteomes" id="UP000739180"/>
    </source>
</evidence>
<evidence type="ECO:0000313" key="1">
    <source>
        <dbReference type="EMBL" id="TMW10914.1"/>
    </source>
</evidence>
<reference evidence="1 2" key="1">
    <citation type="submission" date="2019-05" db="EMBL/GenBank/DDBJ databases">
        <title>Genome of Alcanivorax gelatiniphagus, an oil degrading marine bacteria.</title>
        <authorList>
            <person name="Kwon K.K."/>
        </authorList>
    </citation>
    <scope>NUCLEOTIDE SEQUENCE [LARGE SCALE GENOMIC DNA]</scope>
    <source>
        <strain evidence="1 2">MEBiC 08158</strain>
    </source>
</reference>
<gene>
    <name evidence="1" type="ORF">FGS76_16535</name>
</gene>
<dbReference type="Proteomes" id="UP000739180">
    <property type="component" value="Unassembled WGS sequence"/>
</dbReference>
<organism evidence="1 2">
    <name type="scientific">Alloalcanivorax gelatiniphagus</name>
    <dbReference type="NCBI Taxonomy" id="1194167"/>
    <lineage>
        <taxon>Bacteria</taxon>
        <taxon>Pseudomonadati</taxon>
        <taxon>Pseudomonadota</taxon>
        <taxon>Gammaproteobacteria</taxon>
        <taxon>Oceanospirillales</taxon>
        <taxon>Alcanivoracaceae</taxon>
        <taxon>Alloalcanivorax</taxon>
    </lineage>
</organism>
<keyword evidence="2" id="KW-1185">Reference proteome</keyword>